<dbReference type="Proteomes" id="UP000677016">
    <property type="component" value="Unassembled WGS sequence"/>
</dbReference>
<protein>
    <submittedName>
        <fullName evidence="1">Copper transporter</fullName>
    </submittedName>
</protein>
<sequence>MIDFRYHIVSIVSIFIALAVGIVLGAGPLQGEIGSTLQSEVAGLRDDKTALNEDLDRARAELDQRDAYLAAVSGRVLQGALEGQRVALVVLPGADGAVSESVVEAVDSAGGRVTSTTSVANEWVTQEAEAAASRDELVAEVASGAGVDLSSGGDGRPEDVLLSRLLTRTATLGDLGPDDGVAAEAMQRLAEGGVLSFDADEFSRAEMAVVVGGAVTDGTEEEQQAVAERWAGLADTLQVASRGAVVASDTSAEAEGVSVVATVRDDADAADTVSTVDDAGDPAGLASVVFALVEQAGGGSGHYGVGPGADAPFAPVPGS</sequence>
<name>A0A941D911_9MICO</name>
<evidence type="ECO:0000313" key="2">
    <source>
        <dbReference type="Proteomes" id="UP000677016"/>
    </source>
</evidence>
<organism evidence="1 2">
    <name type="scientific">Phycicoccus avicenniae</name>
    <dbReference type="NCBI Taxonomy" id="2828860"/>
    <lineage>
        <taxon>Bacteria</taxon>
        <taxon>Bacillati</taxon>
        <taxon>Actinomycetota</taxon>
        <taxon>Actinomycetes</taxon>
        <taxon>Micrococcales</taxon>
        <taxon>Intrasporangiaceae</taxon>
        <taxon>Phycicoccus</taxon>
    </lineage>
</organism>
<gene>
    <name evidence="1" type="ORF">KC207_02145</name>
</gene>
<comment type="caution">
    <text evidence="1">The sequence shown here is derived from an EMBL/GenBank/DDBJ whole genome shotgun (WGS) entry which is preliminary data.</text>
</comment>
<proteinExistence type="predicted"/>
<dbReference type="GO" id="GO:0055070">
    <property type="term" value="P:copper ion homeostasis"/>
    <property type="evidence" value="ECO:0007669"/>
    <property type="project" value="InterPro"/>
</dbReference>
<dbReference type="RefSeq" id="WP_211601262.1">
    <property type="nucleotide sequence ID" value="NZ_JAGSNF010000003.1"/>
</dbReference>
<reference evidence="1" key="1">
    <citation type="submission" date="2021-04" db="EMBL/GenBank/DDBJ databases">
        <title>Phycicoccus avicenniae sp. nov., a novel endophytic actinomycetes isolated from branch of Avicennia mariana.</title>
        <authorList>
            <person name="Tuo L."/>
        </authorList>
    </citation>
    <scope>NUCLEOTIDE SEQUENCE</scope>
    <source>
        <strain evidence="1">BSK3Z-2</strain>
    </source>
</reference>
<accession>A0A941D911</accession>
<dbReference type="AlphaFoldDB" id="A0A941D911"/>
<keyword evidence="2" id="KW-1185">Reference proteome</keyword>
<evidence type="ECO:0000313" key="1">
    <source>
        <dbReference type="EMBL" id="MBR7742092.1"/>
    </source>
</evidence>
<dbReference type="InterPro" id="IPR021522">
    <property type="entry name" value="MctB"/>
</dbReference>
<dbReference type="EMBL" id="JAGSNF010000003">
    <property type="protein sequence ID" value="MBR7742092.1"/>
    <property type="molecule type" value="Genomic_DNA"/>
</dbReference>
<dbReference type="GO" id="GO:0016020">
    <property type="term" value="C:membrane"/>
    <property type="evidence" value="ECO:0007669"/>
    <property type="project" value="InterPro"/>
</dbReference>
<dbReference type="Pfam" id="PF11382">
    <property type="entry name" value="MctB"/>
    <property type="match status" value="1"/>
</dbReference>